<dbReference type="Proteomes" id="UP000485621">
    <property type="component" value="Unassembled WGS sequence"/>
</dbReference>
<dbReference type="EMBL" id="MWDB01000005">
    <property type="protein sequence ID" value="OQB42166.1"/>
    <property type="molecule type" value="Genomic_DNA"/>
</dbReference>
<comment type="caution">
    <text evidence="1">The sequence shown here is derived from an EMBL/GenBank/DDBJ whole genome shotgun (WGS) entry which is preliminary data.</text>
</comment>
<name>A0A1V5ZQ09_9BACT</name>
<gene>
    <name evidence="1" type="ORF">BWY04_00387</name>
</gene>
<dbReference type="AlphaFoldDB" id="A0A1V5ZQ09"/>
<accession>A0A1V5ZQ09</accession>
<organism evidence="1">
    <name type="scientific">candidate division CPR1 bacterium ADurb.Bin160</name>
    <dbReference type="NCBI Taxonomy" id="1852826"/>
    <lineage>
        <taxon>Bacteria</taxon>
        <taxon>candidate division CPR1</taxon>
    </lineage>
</organism>
<sequence length="41" mass="4944">MYCAKSGEELYKITMDQWGIKYDYSLDFLLQNFETKDITIK</sequence>
<evidence type="ECO:0000313" key="1">
    <source>
        <dbReference type="EMBL" id="OQB42166.1"/>
    </source>
</evidence>
<protein>
    <submittedName>
        <fullName evidence="1">Uncharacterized protein</fullName>
    </submittedName>
</protein>
<proteinExistence type="predicted"/>
<reference evidence="1" key="1">
    <citation type="submission" date="2017-02" db="EMBL/GenBank/DDBJ databases">
        <title>Delving into the versatile metabolic prowess of the omnipresent phylum Bacteroidetes.</title>
        <authorList>
            <person name="Nobu M.K."/>
            <person name="Mei R."/>
            <person name="Narihiro T."/>
            <person name="Kuroda K."/>
            <person name="Liu W.-T."/>
        </authorList>
    </citation>
    <scope>NUCLEOTIDE SEQUENCE</scope>
    <source>
        <strain evidence="1">ADurb.Bin160</strain>
    </source>
</reference>